<protein>
    <submittedName>
        <fullName evidence="1">Uncharacterized protein</fullName>
    </submittedName>
</protein>
<dbReference type="AlphaFoldDB" id="A0A0A8YC58"/>
<sequence length="42" mass="5067">MIFTVLSLLTTTCFIRNHKIQKLYSLSMYFVYWHIPFSNVPL</sequence>
<organism evidence="1">
    <name type="scientific">Arundo donax</name>
    <name type="common">Giant reed</name>
    <name type="synonym">Donax arundinaceus</name>
    <dbReference type="NCBI Taxonomy" id="35708"/>
    <lineage>
        <taxon>Eukaryota</taxon>
        <taxon>Viridiplantae</taxon>
        <taxon>Streptophyta</taxon>
        <taxon>Embryophyta</taxon>
        <taxon>Tracheophyta</taxon>
        <taxon>Spermatophyta</taxon>
        <taxon>Magnoliopsida</taxon>
        <taxon>Liliopsida</taxon>
        <taxon>Poales</taxon>
        <taxon>Poaceae</taxon>
        <taxon>PACMAD clade</taxon>
        <taxon>Arundinoideae</taxon>
        <taxon>Arundineae</taxon>
        <taxon>Arundo</taxon>
    </lineage>
</organism>
<accession>A0A0A8YC58</accession>
<reference evidence="1" key="1">
    <citation type="submission" date="2014-09" db="EMBL/GenBank/DDBJ databases">
        <authorList>
            <person name="Magalhaes I.L.F."/>
            <person name="Oliveira U."/>
            <person name="Santos F.R."/>
            <person name="Vidigal T.H.D.A."/>
            <person name="Brescovit A.D."/>
            <person name="Santos A.J."/>
        </authorList>
    </citation>
    <scope>NUCLEOTIDE SEQUENCE</scope>
    <source>
        <tissue evidence="1">Shoot tissue taken approximately 20 cm above the soil surface</tissue>
    </source>
</reference>
<evidence type="ECO:0000313" key="1">
    <source>
        <dbReference type="EMBL" id="JAD23551.1"/>
    </source>
</evidence>
<dbReference type="EMBL" id="GBRH01274344">
    <property type="protein sequence ID" value="JAD23551.1"/>
    <property type="molecule type" value="Transcribed_RNA"/>
</dbReference>
<name>A0A0A8YC58_ARUDO</name>
<proteinExistence type="predicted"/>
<reference evidence="1" key="2">
    <citation type="journal article" date="2015" name="Data Brief">
        <title>Shoot transcriptome of the giant reed, Arundo donax.</title>
        <authorList>
            <person name="Barrero R.A."/>
            <person name="Guerrero F.D."/>
            <person name="Moolhuijzen P."/>
            <person name="Goolsby J.A."/>
            <person name="Tidwell J."/>
            <person name="Bellgard S.E."/>
            <person name="Bellgard M.I."/>
        </authorList>
    </citation>
    <scope>NUCLEOTIDE SEQUENCE</scope>
    <source>
        <tissue evidence="1">Shoot tissue taken approximately 20 cm above the soil surface</tissue>
    </source>
</reference>